<dbReference type="Proteomes" id="UP000028013">
    <property type="component" value="Unassembled WGS sequence"/>
</dbReference>
<organism evidence="1 2">
    <name type="scientific">Bacteroides uniformis str. 3978 T3 ii</name>
    <dbReference type="NCBI Taxonomy" id="1339349"/>
    <lineage>
        <taxon>Bacteria</taxon>
        <taxon>Pseudomonadati</taxon>
        <taxon>Bacteroidota</taxon>
        <taxon>Bacteroidia</taxon>
        <taxon>Bacteroidales</taxon>
        <taxon>Bacteroidaceae</taxon>
        <taxon>Bacteroides</taxon>
    </lineage>
</organism>
<comment type="caution">
    <text evidence="1">The sequence shown here is derived from an EMBL/GenBank/DDBJ whole genome shotgun (WGS) entry which is preliminary data.</text>
</comment>
<name>A0A078RYL6_BACUN</name>
<reference evidence="1 2" key="1">
    <citation type="submission" date="2014-04" db="EMBL/GenBank/DDBJ databases">
        <authorList>
            <person name="Sears C."/>
            <person name="Carroll K."/>
            <person name="Sack B.R."/>
            <person name="Qadri F."/>
            <person name="Myers L.L."/>
            <person name="Chung G.-T."/>
            <person name="Escheverria P."/>
            <person name="Fraser C.M."/>
            <person name="Sadzewicz L."/>
            <person name="Shefchek K.A."/>
            <person name="Tallon L."/>
            <person name="Das S.P."/>
            <person name="Daugherty S."/>
            <person name="Mongodin E.F."/>
        </authorList>
    </citation>
    <scope>NUCLEOTIDE SEQUENCE [LARGE SCALE GENOMIC DNA]</scope>
    <source>
        <strain evidence="1 2">3978 T3 ii</strain>
    </source>
</reference>
<gene>
    <name evidence="1" type="ORF">M094_2837</name>
</gene>
<accession>A0A078RYL6</accession>
<dbReference type="PATRIC" id="fig|1339349.3.peg.3900"/>
<evidence type="ECO:0000313" key="1">
    <source>
        <dbReference type="EMBL" id="KDS47906.1"/>
    </source>
</evidence>
<protein>
    <submittedName>
        <fullName evidence="1">Uncharacterized protein</fullName>
    </submittedName>
</protein>
<dbReference type="AlphaFoldDB" id="A0A078RYL6"/>
<sequence>MIAIERFAADTFLFMDTKLGINRIINKKGSFLLENFLF</sequence>
<evidence type="ECO:0000313" key="2">
    <source>
        <dbReference type="Proteomes" id="UP000028013"/>
    </source>
</evidence>
<proteinExistence type="predicted"/>
<dbReference type="EMBL" id="JNHN01000184">
    <property type="protein sequence ID" value="KDS47906.1"/>
    <property type="molecule type" value="Genomic_DNA"/>
</dbReference>